<name>A0ABD1KL66_9TELE</name>
<feature type="region of interest" description="Disordered" evidence="1">
    <location>
        <begin position="1"/>
        <end position="26"/>
    </location>
</feature>
<keyword evidence="2" id="KW-0812">Transmembrane</keyword>
<sequence>MRKNKDVAAKPVMEAEGGGGHCRDAPRPVRSGKGAGCGWRVLLCCFLCVAAQPGLPDREQGPGEHRPGTAGMMKWRNVDISQLTTDAAKEDTDIAKEDTDTSKQGKENKTDKKLREERKKQAKKTSGRTLVHWCRRFFTKSAASANADGEWRWGVAMSEEQRLRQRQEAKRRERAWLEANSLRRERERTRRVFKRYIQRSRKTVVANQLWSSLPLRAEDATTVVTFSDTPTPSKTGNNERKPSHRELEWHVVLNEIRMAEMEKKMAENMRWKMTWRTFPKARSFNLKKYLCSLVMGCSIFLLTWAETCASALSNWYLQLQLD</sequence>
<evidence type="ECO:0000313" key="3">
    <source>
        <dbReference type="EMBL" id="KAL2099926.1"/>
    </source>
</evidence>
<dbReference type="EMBL" id="JBHFQA010000004">
    <property type="protein sequence ID" value="KAL2099926.1"/>
    <property type="molecule type" value="Genomic_DNA"/>
</dbReference>
<keyword evidence="4" id="KW-1185">Reference proteome</keyword>
<accession>A0ABD1KL66</accession>
<comment type="caution">
    <text evidence="3">The sequence shown here is derived from an EMBL/GenBank/DDBJ whole genome shotgun (WGS) entry which is preliminary data.</text>
</comment>
<feature type="transmembrane region" description="Helical" evidence="2">
    <location>
        <begin position="289"/>
        <end position="312"/>
    </location>
</feature>
<keyword evidence="2" id="KW-1133">Transmembrane helix</keyword>
<evidence type="ECO:0000256" key="2">
    <source>
        <dbReference type="SAM" id="Phobius"/>
    </source>
</evidence>
<evidence type="ECO:0000313" key="4">
    <source>
        <dbReference type="Proteomes" id="UP001591681"/>
    </source>
</evidence>
<proteinExistence type="predicted"/>
<evidence type="ECO:0000256" key="1">
    <source>
        <dbReference type="SAM" id="MobiDB-lite"/>
    </source>
</evidence>
<reference evidence="3 4" key="1">
    <citation type="submission" date="2024-09" db="EMBL/GenBank/DDBJ databases">
        <title>A chromosome-level genome assembly of Gray's grenadier anchovy, Coilia grayii.</title>
        <authorList>
            <person name="Fu Z."/>
        </authorList>
    </citation>
    <scope>NUCLEOTIDE SEQUENCE [LARGE SCALE GENOMIC DNA]</scope>
    <source>
        <strain evidence="3">G4</strain>
        <tissue evidence="3">Muscle</tissue>
    </source>
</reference>
<feature type="compositionally biased region" description="Basic and acidic residues" evidence="1">
    <location>
        <begin position="87"/>
        <end position="119"/>
    </location>
</feature>
<keyword evidence="2" id="KW-0472">Membrane</keyword>
<dbReference type="AlphaFoldDB" id="A0ABD1KL66"/>
<feature type="region of interest" description="Disordered" evidence="1">
    <location>
        <begin position="86"/>
        <end position="125"/>
    </location>
</feature>
<organism evidence="3 4">
    <name type="scientific">Coilia grayii</name>
    <name type="common">Gray's grenadier anchovy</name>
    <dbReference type="NCBI Taxonomy" id="363190"/>
    <lineage>
        <taxon>Eukaryota</taxon>
        <taxon>Metazoa</taxon>
        <taxon>Chordata</taxon>
        <taxon>Craniata</taxon>
        <taxon>Vertebrata</taxon>
        <taxon>Euteleostomi</taxon>
        <taxon>Actinopterygii</taxon>
        <taxon>Neopterygii</taxon>
        <taxon>Teleostei</taxon>
        <taxon>Clupei</taxon>
        <taxon>Clupeiformes</taxon>
        <taxon>Clupeoidei</taxon>
        <taxon>Engraulidae</taxon>
        <taxon>Coilinae</taxon>
        <taxon>Coilia</taxon>
    </lineage>
</organism>
<dbReference type="Proteomes" id="UP001591681">
    <property type="component" value="Unassembled WGS sequence"/>
</dbReference>
<gene>
    <name evidence="3" type="ORF">ACEWY4_004320</name>
</gene>
<protein>
    <submittedName>
        <fullName evidence="3">Uncharacterized protein</fullName>
    </submittedName>
</protein>